<dbReference type="Proteomes" id="UP000320762">
    <property type="component" value="Unassembled WGS sequence"/>
</dbReference>
<accession>A0A550BSS9</accession>
<evidence type="ECO:0000313" key="3">
    <source>
        <dbReference type="Proteomes" id="UP000320762"/>
    </source>
</evidence>
<keyword evidence="1" id="KW-1133">Transmembrane helix</keyword>
<feature type="transmembrane region" description="Helical" evidence="1">
    <location>
        <begin position="61"/>
        <end position="80"/>
    </location>
</feature>
<proteinExistence type="predicted"/>
<keyword evidence="1" id="KW-0812">Transmembrane</keyword>
<reference evidence="2 3" key="1">
    <citation type="journal article" date="2019" name="New Phytol.">
        <title>Comparative genomics reveals unique wood-decay strategies and fruiting body development in the Schizophyllaceae.</title>
        <authorList>
            <person name="Almasi E."/>
            <person name="Sahu N."/>
            <person name="Krizsan K."/>
            <person name="Balint B."/>
            <person name="Kovacs G.M."/>
            <person name="Kiss B."/>
            <person name="Cseklye J."/>
            <person name="Drula E."/>
            <person name="Henrissat B."/>
            <person name="Nagy I."/>
            <person name="Chovatia M."/>
            <person name="Adam C."/>
            <person name="LaButti K."/>
            <person name="Lipzen A."/>
            <person name="Riley R."/>
            <person name="Grigoriev I.V."/>
            <person name="Nagy L.G."/>
        </authorList>
    </citation>
    <scope>NUCLEOTIDE SEQUENCE [LARGE SCALE GENOMIC DNA]</scope>
    <source>
        <strain evidence="2 3">NL-1724</strain>
    </source>
</reference>
<feature type="transmembrane region" description="Helical" evidence="1">
    <location>
        <begin position="18"/>
        <end position="41"/>
    </location>
</feature>
<dbReference type="EMBL" id="VDMD01000119">
    <property type="protein sequence ID" value="TRM55561.1"/>
    <property type="molecule type" value="Genomic_DNA"/>
</dbReference>
<keyword evidence="3" id="KW-1185">Reference proteome</keyword>
<evidence type="ECO:0000313" key="2">
    <source>
        <dbReference type="EMBL" id="TRM55561.1"/>
    </source>
</evidence>
<evidence type="ECO:0000256" key="1">
    <source>
        <dbReference type="SAM" id="Phobius"/>
    </source>
</evidence>
<comment type="caution">
    <text evidence="2">The sequence shown here is derived from an EMBL/GenBank/DDBJ whole genome shotgun (WGS) entry which is preliminary data.</text>
</comment>
<organism evidence="2 3">
    <name type="scientific">Schizophyllum amplum</name>
    <dbReference type="NCBI Taxonomy" id="97359"/>
    <lineage>
        <taxon>Eukaryota</taxon>
        <taxon>Fungi</taxon>
        <taxon>Dikarya</taxon>
        <taxon>Basidiomycota</taxon>
        <taxon>Agaricomycotina</taxon>
        <taxon>Agaricomycetes</taxon>
        <taxon>Agaricomycetidae</taxon>
        <taxon>Agaricales</taxon>
        <taxon>Schizophyllaceae</taxon>
        <taxon>Schizophyllum</taxon>
    </lineage>
</organism>
<name>A0A550BSS9_9AGAR</name>
<dbReference type="AlphaFoldDB" id="A0A550BSS9"/>
<protein>
    <submittedName>
        <fullName evidence="2">Uncharacterized protein</fullName>
    </submittedName>
</protein>
<keyword evidence="1" id="KW-0472">Membrane</keyword>
<sequence length="167" mass="18895">MAYEVVDGLGRGWRPTHIIAFLALISSHLSLSHIMDSVFGLLSIHSIRTRHVSYFTSHHGFFLRTYIFASVFHFISVFYGPRPFSMVPIRSRPHVPYSPAHRFPVRSRIVPPSTCASFPNPSAPSFTSTGILTFLLLLRSSLRVNTHHLGSPWLRTSSYVRTWPSSS</sequence>
<gene>
    <name evidence="2" type="ORF">BD626DRAFT_48953</name>
</gene>